<accession>A0AAW8R315</accession>
<dbReference type="InterPro" id="IPR007534">
    <property type="entry name" value="LuxE"/>
</dbReference>
<gene>
    <name evidence="2" type="ORF">RM544_09740</name>
</gene>
<evidence type="ECO:0000313" key="3">
    <source>
        <dbReference type="Proteomes" id="UP001249020"/>
    </source>
</evidence>
<dbReference type="EMBL" id="JAVRIE010000003">
    <property type="protein sequence ID" value="MDT0582824.1"/>
    <property type="molecule type" value="Genomic_DNA"/>
</dbReference>
<dbReference type="InterPro" id="IPR042099">
    <property type="entry name" value="ANL_N_sf"/>
</dbReference>
<dbReference type="Gene3D" id="3.40.50.12780">
    <property type="entry name" value="N-terminal domain of ligase-like"/>
    <property type="match status" value="1"/>
</dbReference>
<dbReference type="GO" id="GO:0047474">
    <property type="term" value="F:long-chain fatty acid--protein ligase activity"/>
    <property type="evidence" value="ECO:0007669"/>
    <property type="project" value="InterPro"/>
</dbReference>
<dbReference type="Proteomes" id="UP001249020">
    <property type="component" value="Unassembled WGS sequence"/>
</dbReference>
<evidence type="ECO:0000259" key="1">
    <source>
        <dbReference type="Pfam" id="PF04443"/>
    </source>
</evidence>
<dbReference type="Pfam" id="PF04443">
    <property type="entry name" value="LuxE"/>
    <property type="match status" value="1"/>
</dbReference>
<proteinExistence type="predicted"/>
<dbReference type="RefSeq" id="WP_311361597.1">
    <property type="nucleotide sequence ID" value="NZ_JAVRIE010000003.1"/>
</dbReference>
<reference evidence="2 3" key="1">
    <citation type="submission" date="2023-09" db="EMBL/GenBank/DDBJ databases">
        <authorList>
            <person name="Rey-Velasco X."/>
        </authorList>
    </citation>
    <scope>NUCLEOTIDE SEQUENCE [LARGE SCALE GENOMIC DNA]</scope>
    <source>
        <strain evidence="2 3">W409</strain>
    </source>
</reference>
<organism evidence="2 3">
    <name type="scientific">Brumicola blandensis</name>
    <dbReference type="NCBI Taxonomy" id="3075611"/>
    <lineage>
        <taxon>Bacteria</taxon>
        <taxon>Pseudomonadati</taxon>
        <taxon>Pseudomonadota</taxon>
        <taxon>Gammaproteobacteria</taxon>
        <taxon>Alteromonadales</taxon>
        <taxon>Alteromonadaceae</taxon>
        <taxon>Brumicola</taxon>
    </lineage>
</organism>
<sequence length="382" mass="42170">MSFDSTDNIASEDPAKKAAYEAYLQGFQSLLETAPFSLSKFAKDKLLGAVIKDLHEYHTTQCLAFKHIHQAIEFSSNSQNDLLLPSIPMLAVRLFKQHELSSIESEAIFKVLSSSGTSGQTPARILLDRDTSARQSKVLVNIMQTILGKQRLPMLVIDSESVARGRAGFSARTAGIQGLSFFGRKHTYALNEDMSPNWQAIEAFFAAHGKGPVLIFGFTFMIWQYLIKQAKQDKRQFAAEKALIIHSGGWKKLEAEKVDNATFKKACESMIAGSQVHNFYGMAEQVGSIFIECPLGHLHAPNMAEVLIRRPHNLSLAEHGETGIIEVLSALPSSYPGHAILTEDMGRILGEDDCPCGWKGKYFEVLGRIPKVEVRGCSDTHG</sequence>
<evidence type="ECO:0000313" key="2">
    <source>
        <dbReference type="EMBL" id="MDT0582824.1"/>
    </source>
</evidence>
<dbReference type="GO" id="GO:0008218">
    <property type="term" value="P:bioluminescence"/>
    <property type="evidence" value="ECO:0007669"/>
    <property type="project" value="InterPro"/>
</dbReference>
<name>A0AAW8R315_9ALTE</name>
<protein>
    <submittedName>
        <fullName evidence="2">Acyl-protein synthetase</fullName>
    </submittedName>
</protein>
<comment type="caution">
    <text evidence="2">The sequence shown here is derived from an EMBL/GenBank/DDBJ whole genome shotgun (WGS) entry which is preliminary data.</text>
</comment>
<dbReference type="AlphaFoldDB" id="A0AAW8R315"/>
<feature type="domain" description="Acyl-protein synthetase LuxE" evidence="1">
    <location>
        <begin position="30"/>
        <end position="379"/>
    </location>
</feature>
<keyword evidence="3" id="KW-1185">Reference proteome</keyword>